<dbReference type="dictyBase" id="DDB_G0293890"/>
<gene>
    <name evidence="3" type="ORF">DDB_G0285737</name>
    <name evidence="2" type="ORF">DDB_G0293890</name>
</gene>
<dbReference type="EMBL" id="AAFI02000079">
    <property type="protein sequence ID" value="EAL64706.1"/>
    <property type="molecule type" value="Genomic_DNA"/>
</dbReference>
<dbReference type="RefSeq" id="XP_628931.1">
    <property type="nucleotide sequence ID" value="XM_628929.1"/>
</dbReference>
<evidence type="ECO:0000256" key="1">
    <source>
        <dbReference type="SAM" id="MobiDB-lite"/>
    </source>
</evidence>
<sequence length="73" mass="7897">MTLFSSLSSLSTGSLKSSVSSIETGSSSGSFGSNETSGWGNHHWNSCHPCPPPRPICRPCPPCRPEPRCHYKY</sequence>
<dbReference type="RefSeq" id="XP_638055.1">
    <property type="nucleotide sequence ID" value="XM_632963.1"/>
</dbReference>
<dbReference type="dictyBase" id="DDB_G0285737"/>
<dbReference type="GeneID" id="8629473"/>
<proteinExistence type="predicted"/>
<feature type="region of interest" description="Disordered" evidence="1">
    <location>
        <begin position="1"/>
        <end position="36"/>
    </location>
</feature>
<evidence type="ECO:0000313" key="2">
    <source>
        <dbReference type="EMBL" id="EAL60516.1"/>
    </source>
</evidence>
<reference evidence="2 4" key="1">
    <citation type="journal article" date="2005" name="Nature">
        <title>The genome of the social amoeba Dictyostelium discoideum.</title>
        <authorList>
            <consortium name="The Dictyostelium discoideum Sequencing Consortium"/>
            <person name="Eichinger L."/>
            <person name="Pachebat J.A."/>
            <person name="Glockner G."/>
            <person name="Rajandream M.A."/>
            <person name="Sucgang R."/>
            <person name="Berriman M."/>
            <person name="Song J."/>
            <person name="Olsen R."/>
            <person name="Szafranski K."/>
            <person name="Xu Q."/>
            <person name="Tunggal B."/>
            <person name="Kummerfeld S."/>
            <person name="Madera M."/>
            <person name="Konfortov B.A."/>
            <person name="Rivero F."/>
            <person name="Bankier A.T."/>
            <person name="Lehmann R."/>
            <person name="Hamlin N."/>
            <person name="Davies R."/>
            <person name="Gaudet P."/>
            <person name="Fey P."/>
            <person name="Pilcher K."/>
            <person name="Chen G."/>
            <person name="Saunders D."/>
            <person name="Sodergren E."/>
            <person name="Davis P."/>
            <person name="Kerhornou A."/>
            <person name="Nie X."/>
            <person name="Hall N."/>
            <person name="Anjard C."/>
            <person name="Hemphill L."/>
            <person name="Bason N."/>
            <person name="Farbrother P."/>
            <person name="Desany B."/>
            <person name="Just E."/>
            <person name="Morio T."/>
            <person name="Rost R."/>
            <person name="Churcher C."/>
            <person name="Cooper J."/>
            <person name="Haydock S."/>
            <person name="van Driessche N."/>
            <person name="Cronin A."/>
            <person name="Goodhead I."/>
            <person name="Muzny D."/>
            <person name="Mourier T."/>
            <person name="Pain A."/>
            <person name="Lu M."/>
            <person name="Harper D."/>
            <person name="Lindsay R."/>
            <person name="Hauser H."/>
            <person name="James K."/>
            <person name="Quiles M."/>
            <person name="Madan Babu M."/>
            <person name="Saito T."/>
            <person name="Buchrieser C."/>
            <person name="Wardroper A."/>
            <person name="Felder M."/>
            <person name="Thangavelu M."/>
            <person name="Johnson D."/>
            <person name="Knights A."/>
            <person name="Loulseged H."/>
            <person name="Mungall K."/>
            <person name="Oliver K."/>
            <person name="Price C."/>
            <person name="Quail M.A."/>
            <person name="Urushihara H."/>
            <person name="Hernandez J."/>
            <person name="Rabbinowitsch E."/>
            <person name="Steffen D."/>
            <person name="Sanders M."/>
            <person name="Ma J."/>
            <person name="Kohara Y."/>
            <person name="Sharp S."/>
            <person name="Simmonds M."/>
            <person name="Spiegler S."/>
            <person name="Tivey A."/>
            <person name="Sugano S."/>
            <person name="White B."/>
            <person name="Walker D."/>
            <person name="Woodward J."/>
            <person name="Winckler T."/>
            <person name="Tanaka Y."/>
            <person name="Shaulsky G."/>
            <person name="Schleicher M."/>
            <person name="Weinstock G."/>
            <person name="Rosenthal A."/>
            <person name="Cox E.C."/>
            <person name="Chisholm R.L."/>
            <person name="Gibbs R."/>
            <person name="Loomis W.F."/>
            <person name="Platzer M."/>
            <person name="Kay R.R."/>
            <person name="Williams J."/>
            <person name="Dear P.H."/>
            <person name="Noegel A.A."/>
            <person name="Barrell B."/>
            <person name="Kuspa A."/>
        </authorList>
    </citation>
    <scope>NUCLEOTIDE SEQUENCE [LARGE SCALE GENOMIC DNA]</scope>
    <source>
        <strain evidence="2 4">AX4</strain>
    </source>
</reference>
<reference evidence="2" key="2">
    <citation type="submission" date="2009-08" db="EMBL/GenBank/DDBJ databases">
        <authorList>
            <consortium name="The Dictyostelium discoideum Sequencing Consortium"/>
            <person name="Eichinger L."/>
            <person name="Pachebat J.A."/>
            <person name="Gloeckner G."/>
            <person name="Rajandream M.-A."/>
            <person name="Sucgang R."/>
            <person name="Song J."/>
            <person name="Cox E.C."/>
            <person name="Tunggal B."/>
            <person name="Szafranski K."/>
            <person name="Konfortov B.A."/>
            <person name="Farbrother P."/>
            <person name="Bankier A.T."/>
            <person name="Lehmann R."/>
            <person name="Hamlin N."/>
            <person name="Xu Q."/>
            <person name="Davies R."/>
            <person name="Gaudet P."/>
            <person name="Fey P."/>
            <person name="Pilcher K."/>
            <person name="Chen G."/>
            <person name="Saunders D."/>
            <person name="Sodergren E."/>
            <person name="Davis P."/>
            <person name="Nie X."/>
            <person name="Kerhornou A."/>
            <person name="Hemphill L."/>
            <person name="Bason N."/>
            <person name="Berriman M."/>
            <person name="Desany B."/>
            <person name="Churcher C."/>
            <person name="Cooper J."/>
            <person name="van Driessche N."/>
            <person name="Cronin A."/>
            <person name="Goodhead I."/>
            <person name="Muzny D."/>
            <person name="Hall N."/>
            <person name="Harper D."/>
            <person name="Lindsay R."/>
            <person name="Hauser H."/>
            <person name="James K."/>
            <person name="Quiles M."/>
            <person name="Buchrieser C."/>
            <person name="Wardroper A."/>
            <person name="Thangavelu M."/>
            <person name="Johnson D."/>
            <person name="Knights A."/>
            <person name="Loulseged H."/>
            <person name="Mungall K."/>
            <person name="Price C."/>
            <person name="Ma J."/>
            <person name="Quail M."/>
            <person name="Hernandez J."/>
            <person name="Rabbinowitsch E."/>
            <person name="Steffen D."/>
            <person name="Sanders M."/>
            <person name="Weinstock G."/>
            <person name="Sharp S."/>
            <person name="Just E."/>
            <person name="Shaulsky G."/>
            <person name="Simmonds M."/>
            <person name="Tivey A."/>
            <person name="White B."/>
            <person name="Walker D."/>
            <person name="Woodward J."/>
            <person name="Winckler T."/>
            <person name="Schleicher M."/>
            <person name="Rosenthal A."/>
            <person name="Rivero F."/>
            <person name="Chisholm R.L."/>
            <person name="Gibbs R."/>
            <person name="Loomis W.F."/>
            <person name="Platzer M."/>
            <person name="Kay R.R."/>
            <person name="Williams J."/>
            <person name="Dear P.H."/>
            <person name="Noegel A.A."/>
            <person name="Barrell B."/>
            <person name="Kuspa A."/>
        </authorList>
    </citation>
    <scope>NUCLEOTIDE SEQUENCE</scope>
    <source>
        <strain evidence="2">AX4</strain>
    </source>
</reference>
<dbReference type="PaxDb" id="44689-DDB0304942"/>
<evidence type="ECO:0000313" key="3">
    <source>
        <dbReference type="EMBL" id="EAL64706.1"/>
    </source>
</evidence>
<dbReference type="KEGG" id="ddi:DDB_G0285737"/>
<dbReference type="EMBL" id="AAFI02000223">
    <property type="protein sequence ID" value="EAL60516.1"/>
    <property type="molecule type" value="Genomic_DNA"/>
</dbReference>
<dbReference type="KEGG" id="ddi:DDB_G0293890"/>
<accession>Q54B57</accession>
<dbReference type="GeneID" id="8625101"/>
<dbReference type="Proteomes" id="UP000002195">
    <property type="component" value="Unassembled WGS sequence"/>
</dbReference>
<protein>
    <submittedName>
        <fullName evidence="2">Uncharacterized protein</fullName>
    </submittedName>
</protein>
<comment type="caution">
    <text evidence="2">The sequence shown here is derived from an EMBL/GenBank/DDBJ whole genome shotgun (WGS) entry which is preliminary data.</text>
</comment>
<dbReference type="HOGENOM" id="CLU_2745368_0_0_1"/>
<name>Q54B57_DICDI</name>
<organism evidence="2 4">
    <name type="scientific">Dictyostelium discoideum</name>
    <name type="common">Social amoeba</name>
    <dbReference type="NCBI Taxonomy" id="44689"/>
    <lineage>
        <taxon>Eukaryota</taxon>
        <taxon>Amoebozoa</taxon>
        <taxon>Evosea</taxon>
        <taxon>Eumycetozoa</taxon>
        <taxon>Dictyostelia</taxon>
        <taxon>Dictyosteliales</taxon>
        <taxon>Dictyosteliaceae</taxon>
        <taxon>Dictyostelium</taxon>
    </lineage>
</organism>
<evidence type="ECO:0000313" key="4">
    <source>
        <dbReference type="Proteomes" id="UP000002195"/>
    </source>
</evidence>
<keyword evidence="4" id="KW-1185">Reference proteome</keyword>
<dbReference type="AlphaFoldDB" id="Q54B57"/>